<feature type="chain" id="PRO_5045438975" description="OmpA-like domain-containing protein" evidence="5">
    <location>
        <begin position="21"/>
        <end position="282"/>
    </location>
</feature>
<protein>
    <recommendedName>
        <fullName evidence="6">OmpA-like domain-containing protein</fullName>
    </recommendedName>
</protein>
<feature type="domain" description="OmpA-like" evidence="6">
    <location>
        <begin position="43"/>
        <end position="167"/>
    </location>
</feature>
<sequence length="282" mass="30425">MQTLRPYVYLLGGAVTLALAGCHTEAPQPTPLPPEPQVAPAAMPAQQQSLSADALFAFGKGRLRSADNTELDALADKLKAAAQIDSVQVLGYTDRIGSEQANRKLSAQRAEAVRDYLVTHGVPAGVIQTEGRGATNPVVDCPDQKGTRLIACLAPNRRVVINTTMSDAGSAAPVAIAPGRRSVTRTVWIGSHTVPCDDSSGYCYRVRESENGPWRNWHGRIQGFNYVEGNDYELVVKAYRSDVKMDNPSKDPGSRYVFSGADGPFVVWVLDHVVSEQPHTGR</sequence>
<dbReference type="PROSITE" id="PS01068">
    <property type="entry name" value="OMPA_1"/>
    <property type="match status" value="1"/>
</dbReference>
<dbReference type="Pfam" id="PF14302">
    <property type="entry name" value="DUF4377"/>
    <property type="match status" value="1"/>
</dbReference>
<evidence type="ECO:0000256" key="1">
    <source>
        <dbReference type="ARBA" id="ARBA00004442"/>
    </source>
</evidence>
<dbReference type="InterPro" id="IPR025485">
    <property type="entry name" value="DUF4377"/>
</dbReference>
<dbReference type="Gene3D" id="3.30.1330.60">
    <property type="entry name" value="OmpA-like domain"/>
    <property type="match status" value="1"/>
</dbReference>
<keyword evidence="3" id="KW-0998">Cell outer membrane</keyword>
<organism evidence="7 8">
    <name type="scientific">Rhodanobacter panaciterrae</name>
    <dbReference type="NCBI Taxonomy" id="490572"/>
    <lineage>
        <taxon>Bacteria</taxon>
        <taxon>Pseudomonadati</taxon>
        <taxon>Pseudomonadota</taxon>
        <taxon>Gammaproteobacteria</taxon>
        <taxon>Lysobacterales</taxon>
        <taxon>Rhodanobacteraceae</taxon>
        <taxon>Rhodanobacter</taxon>
    </lineage>
</organism>
<evidence type="ECO:0000313" key="8">
    <source>
        <dbReference type="Proteomes" id="UP000621898"/>
    </source>
</evidence>
<comment type="caution">
    <text evidence="7">The sequence shown here is derived from an EMBL/GenBank/DDBJ whole genome shotgun (WGS) entry which is preliminary data.</text>
</comment>
<dbReference type="InterPro" id="IPR006664">
    <property type="entry name" value="OMP_bac"/>
</dbReference>
<dbReference type="PRINTS" id="PR01023">
    <property type="entry name" value="NAFLGMOTY"/>
</dbReference>
<dbReference type="EMBL" id="BMXT01000002">
    <property type="protein sequence ID" value="GGY28630.1"/>
    <property type="molecule type" value="Genomic_DNA"/>
</dbReference>
<evidence type="ECO:0000256" key="5">
    <source>
        <dbReference type="SAM" id="SignalP"/>
    </source>
</evidence>
<name>A0ABQ3A052_9GAMM</name>
<keyword evidence="5" id="KW-0732">Signal</keyword>
<proteinExistence type="predicted"/>
<keyword evidence="8" id="KW-1185">Reference proteome</keyword>
<comment type="subcellular location">
    <subcellularLocation>
        <location evidence="1">Cell outer membrane</location>
    </subcellularLocation>
</comment>
<feature type="signal peptide" evidence="5">
    <location>
        <begin position="1"/>
        <end position="20"/>
    </location>
</feature>
<dbReference type="RefSeq" id="WP_189441298.1">
    <property type="nucleotide sequence ID" value="NZ_BMXT01000002.1"/>
</dbReference>
<evidence type="ECO:0000256" key="2">
    <source>
        <dbReference type="ARBA" id="ARBA00023136"/>
    </source>
</evidence>
<accession>A0ABQ3A052</accession>
<dbReference type="CDD" id="cd07185">
    <property type="entry name" value="OmpA_C-like"/>
    <property type="match status" value="1"/>
</dbReference>
<dbReference type="PROSITE" id="PS51257">
    <property type="entry name" value="PROKAR_LIPOPROTEIN"/>
    <property type="match status" value="1"/>
</dbReference>
<dbReference type="Proteomes" id="UP000621898">
    <property type="component" value="Unassembled WGS sequence"/>
</dbReference>
<gene>
    <name evidence="7" type="ORF">GCM10008098_22270</name>
</gene>
<evidence type="ECO:0000256" key="4">
    <source>
        <dbReference type="PROSITE-ProRule" id="PRU00473"/>
    </source>
</evidence>
<evidence type="ECO:0000313" key="7">
    <source>
        <dbReference type="EMBL" id="GGY28630.1"/>
    </source>
</evidence>
<dbReference type="Pfam" id="PF00691">
    <property type="entry name" value="OmpA"/>
    <property type="match status" value="1"/>
</dbReference>
<dbReference type="PANTHER" id="PTHR30329">
    <property type="entry name" value="STATOR ELEMENT OF FLAGELLAR MOTOR COMPLEX"/>
    <property type="match status" value="1"/>
</dbReference>
<dbReference type="PRINTS" id="PR01021">
    <property type="entry name" value="OMPADOMAIN"/>
</dbReference>
<evidence type="ECO:0000259" key="6">
    <source>
        <dbReference type="PROSITE" id="PS51123"/>
    </source>
</evidence>
<keyword evidence="2 4" id="KW-0472">Membrane</keyword>
<dbReference type="InterPro" id="IPR050330">
    <property type="entry name" value="Bact_OuterMem_StrucFunc"/>
</dbReference>
<reference evidence="8" key="1">
    <citation type="journal article" date="2019" name="Int. J. Syst. Evol. Microbiol.">
        <title>The Global Catalogue of Microorganisms (GCM) 10K type strain sequencing project: providing services to taxonomists for standard genome sequencing and annotation.</title>
        <authorList>
            <consortium name="The Broad Institute Genomics Platform"/>
            <consortium name="The Broad Institute Genome Sequencing Center for Infectious Disease"/>
            <person name="Wu L."/>
            <person name="Ma J."/>
        </authorList>
    </citation>
    <scope>NUCLEOTIDE SEQUENCE [LARGE SCALE GENOMIC DNA]</scope>
    <source>
        <strain evidence="8">KCTC 22232</strain>
    </source>
</reference>
<dbReference type="InterPro" id="IPR006690">
    <property type="entry name" value="OMPA-like_CS"/>
</dbReference>
<dbReference type="InterPro" id="IPR006665">
    <property type="entry name" value="OmpA-like"/>
</dbReference>
<dbReference type="InterPro" id="IPR036737">
    <property type="entry name" value="OmpA-like_sf"/>
</dbReference>
<dbReference type="PANTHER" id="PTHR30329:SF21">
    <property type="entry name" value="LIPOPROTEIN YIAD-RELATED"/>
    <property type="match status" value="1"/>
</dbReference>
<dbReference type="PROSITE" id="PS51123">
    <property type="entry name" value="OMPA_2"/>
    <property type="match status" value="1"/>
</dbReference>
<dbReference type="SUPFAM" id="SSF103088">
    <property type="entry name" value="OmpA-like"/>
    <property type="match status" value="1"/>
</dbReference>
<evidence type="ECO:0000256" key="3">
    <source>
        <dbReference type="ARBA" id="ARBA00023237"/>
    </source>
</evidence>